<evidence type="ECO:0000313" key="5">
    <source>
        <dbReference type="Proteomes" id="UP000318571"/>
    </source>
</evidence>
<feature type="transmembrane region" description="Helical" evidence="2">
    <location>
        <begin position="254"/>
        <end position="272"/>
    </location>
</feature>
<dbReference type="CDD" id="cd00105">
    <property type="entry name" value="KH-I"/>
    <property type="match status" value="1"/>
</dbReference>
<comment type="caution">
    <text evidence="4">The sequence shown here is derived from an EMBL/GenBank/DDBJ whole genome shotgun (WGS) entry which is preliminary data.</text>
</comment>
<dbReference type="SUPFAM" id="SSF54791">
    <property type="entry name" value="Eukaryotic type KH-domain (KH-domain type I)"/>
    <property type="match status" value="1"/>
</dbReference>
<dbReference type="AlphaFoldDB" id="A0A553PQ23"/>
<name>A0A553PQ23_TIGCA</name>
<keyword evidence="2" id="KW-0812">Transmembrane</keyword>
<dbReference type="EMBL" id="VCGU01000002">
    <property type="protein sequence ID" value="TRY79788.1"/>
    <property type="molecule type" value="Genomic_DNA"/>
</dbReference>
<keyword evidence="5" id="KW-1185">Reference proteome</keyword>
<evidence type="ECO:0000313" key="4">
    <source>
        <dbReference type="EMBL" id="TRY79788.1"/>
    </source>
</evidence>
<dbReference type="Gene3D" id="3.30.1370.10">
    <property type="entry name" value="K Homology domain, type 1"/>
    <property type="match status" value="1"/>
</dbReference>
<keyword evidence="1" id="KW-0694">RNA-binding</keyword>
<reference evidence="4 5" key="1">
    <citation type="journal article" date="2018" name="Nat. Ecol. Evol.">
        <title>Genomic signatures of mitonuclear coevolution across populations of Tigriopus californicus.</title>
        <authorList>
            <person name="Barreto F.S."/>
            <person name="Watson E.T."/>
            <person name="Lima T.G."/>
            <person name="Willett C.S."/>
            <person name="Edmands S."/>
            <person name="Li W."/>
            <person name="Burton R.S."/>
        </authorList>
    </citation>
    <scope>NUCLEOTIDE SEQUENCE [LARGE SCALE GENOMIC DNA]</scope>
    <source>
        <strain evidence="4 5">San Diego</strain>
    </source>
</reference>
<proteinExistence type="predicted"/>
<dbReference type="InterPro" id="IPR004087">
    <property type="entry name" value="KH_dom"/>
</dbReference>
<dbReference type="Pfam" id="PF00013">
    <property type="entry name" value="KH_1"/>
    <property type="match status" value="1"/>
</dbReference>
<dbReference type="SMART" id="SM00322">
    <property type="entry name" value="KH"/>
    <property type="match status" value="1"/>
</dbReference>
<evidence type="ECO:0000256" key="1">
    <source>
        <dbReference type="PROSITE-ProRule" id="PRU00117"/>
    </source>
</evidence>
<accession>A0A553PQ23</accession>
<organism evidence="4 5">
    <name type="scientific">Tigriopus californicus</name>
    <name type="common">Marine copepod</name>
    <dbReference type="NCBI Taxonomy" id="6832"/>
    <lineage>
        <taxon>Eukaryota</taxon>
        <taxon>Metazoa</taxon>
        <taxon>Ecdysozoa</taxon>
        <taxon>Arthropoda</taxon>
        <taxon>Crustacea</taxon>
        <taxon>Multicrustacea</taxon>
        <taxon>Hexanauplia</taxon>
        <taxon>Copepoda</taxon>
        <taxon>Harpacticoida</taxon>
        <taxon>Harpacticidae</taxon>
        <taxon>Tigriopus</taxon>
    </lineage>
</organism>
<dbReference type="InterPro" id="IPR036612">
    <property type="entry name" value="KH_dom_type_1_sf"/>
</dbReference>
<evidence type="ECO:0000259" key="3">
    <source>
        <dbReference type="SMART" id="SM00322"/>
    </source>
</evidence>
<feature type="domain" description="K Homology" evidence="3">
    <location>
        <begin position="85"/>
        <end position="155"/>
    </location>
</feature>
<protein>
    <recommendedName>
        <fullName evidence="3">K Homology domain-containing protein</fullName>
    </recommendedName>
</protein>
<evidence type="ECO:0000256" key="2">
    <source>
        <dbReference type="SAM" id="Phobius"/>
    </source>
</evidence>
<dbReference type="GO" id="GO:0010468">
    <property type="term" value="P:regulation of gene expression"/>
    <property type="evidence" value="ECO:0007669"/>
    <property type="project" value="UniProtKB-ARBA"/>
</dbReference>
<sequence>MAAFTFCLVTAASQMFDRLIWKNDVRAMFVTGERTCWRAWITFTRNASTAFRPISSLDRSKTRNHSPISSDESPVDFSSSLLPPNHIEKVIHVPTRKVGYLIGYQGRTILGFERDTGAKINILAPNSRDSETPVSLTGPADSVRHITFHQDQEDGSGAPINVTGSLRSNIHALDLLRTKISEFETLLQSGAIDLKSVHVHLLQKRKRSEWIRLQNRKCHVGWIVTGSVGGGSILGGWFCVDHFQSSIELVHQEALPLIFVFLCHIIALLFLIDNSISNDLGGRYSRSWRYGVAAFRQMKVAVRGWQKGRVCDKL</sequence>
<keyword evidence="2" id="KW-1133">Transmembrane helix</keyword>
<keyword evidence="2" id="KW-0472">Membrane</keyword>
<gene>
    <name evidence="4" type="ORF">TCAL_17050</name>
</gene>
<dbReference type="Proteomes" id="UP000318571">
    <property type="component" value="Chromosome 6"/>
</dbReference>
<dbReference type="PROSITE" id="PS50084">
    <property type="entry name" value="KH_TYPE_1"/>
    <property type="match status" value="1"/>
</dbReference>
<dbReference type="GO" id="GO:0003723">
    <property type="term" value="F:RNA binding"/>
    <property type="evidence" value="ECO:0007669"/>
    <property type="project" value="UniProtKB-UniRule"/>
</dbReference>
<dbReference type="InterPro" id="IPR004088">
    <property type="entry name" value="KH_dom_type_1"/>
</dbReference>